<dbReference type="STRING" id="405436.SAMN05444365_103159"/>
<dbReference type="SUPFAM" id="SSF89360">
    <property type="entry name" value="HesB-like domain"/>
    <property type="match status" value="1"/>
</dbReference>
<dbReference type="EMBL" id="FNPH01000003">
    <property type="protein sequence ID" value="SDY69623.1"/>
    <property type="molecule type" value="Genomic_DNA"/>
</dbReference>
<gene>
    <name evidence="1" type="ORF">SAMN05444365_103159</name>
</gene>
<evidence type="ECO:0000313" key="2">
    <source>
        <dbReference type="Proteomes" id="UP000242415"/>
    </source>
</evidence>
<name>A0A1H3LZ67_9ACTN</name>
<evidence type="ECO:0000313" key="1">
    <source>
        <dbReference type="EMBL" id="SDY69623.1"/>
    </source>
</evidence>
<dbReference type="AlphaFoldDB" id="A0A1H3LZ67"/>
<keyword evidence="2" id="KW-1185">Reference proteome</keyword>
<dbReference type="Proteomes" id="UP000242415">
    <property type="component" value="Unassembled WGS sequence"/>
</dbReference>
<dbReference type="InterPro" id="IPR035903">
    <property type="entry name" value="HesB-like_dom_sf"/>
</dbReference>
<organism evidence="1 2">
    <name type="scientific">Micromonospora pattaloongensis</name>
    <dbReference type="NCBI Taxonomy" id="405436"/>
    <lineage>
        <taxon>Bacteria</taxon>
        <taxon>Bacillati</taxon>
        <taxon>Actinomycetota</taxon>
        <taxon>Actinomycetes</taxon>
        <taxon>Micromonosporales</taxon>
        <taxon>Micromonosporaceae</taxon>
        <taxon>Micromonospora</taxon>
    </lineage>
</organism>
<protein>
    <submittedName>
        <fullName evidence="1">Fe-S cluster assembly iron-binding protein IscA</fullName>
    </submittedName>
</protein>
<accession>A0A1H3LZ67</accession>
<sequence length="109" mass="11449">MGAQNTDDDNHEEFFMLTLTDNAVLVIRDLTTQQEVPHGAGLRIASDQSPGALTIGLVTGPTQGDVIVDESGVRVFLDADAAQFLDDKALDAAVDPQGAVQSGLAEQRA</sequence>
<proteinExistence type="predicted"/>
<reference evidence="2" key="1">
    <citation type="submission" date="2016-10" db="EMBL/GenBank/DDBJ databases">
        <authorList>
            <person name="Varghese N."/>
            <person name="Submissions S."/>
        </authorList>
    </citation>
    <scope>NUCLEOTIDE SEQUENCE [LARGE SCALE GENOMIC DNA]</scope>
    <source>
        <strain evidence="2">DSM 45245</strain>
    </source>
</reference>
<dbReference type="Gene3D" id="2.60.300.12">
    <property type="entry name" value="HesB-like domain"/>
    <property type="match status" value="1"/>
</dbReference>